<proteinExistence type="predicted"/>
<protein>
    <submittedName>
        <fullName evidence="1">Uncharacterized protein</fullName>
    </submittedName>
</protein>
<sequence>MSKVYKSFVDEELETNYGKINIRDDDGNIVQIVKFGKLRGGFTDFMIEKDSKDIIYDACVQCGLNQALWDAISKIYPNLPRNTKIKYMSFQCFMNDLVTKFGMISEQVKHGLSLYPFEIIGGDYFDMPSDEMEPDKKALTILDDFEKLCIYILDATTKEMSKRTKTWKETKSVSIKIYDTMVPIKTGYFSMFSDAFIFDKGCNDIWAYLGKSTGLNHHLRKALAKFNPKITEDVLNRCDKFSEFINILDKLKDNYPGIKEKIIAIIGDFDITPVSSIGFPGGIAPSCVVKHIVKQEIICGEILAYAYNICGT</sequence>
<dbReference type="EMBL" id="MN740267">
    <property type="protein sequence ID" value="QHT96781.1"/>
    <property type="molecule type" value="Genomic_DNA"/>
</dbReference>
<reference evidence="1" key="1">
    <citation type="journal article" date="2020" name="Nature">
        <title>Giant virus diversity and host interactions through global metagenomics.</title>
        <authorList>
            <person name="Schulz F."/>
            <person name="Roux S."/>
            <person name="Paez-Espino D."/>
            <person name="Jungbluth S."/>
            <person name="Walsh D.A."/>
            <person name="Denef V.J."/>
            <person name="McMahon K.D."/>
            <person name="Konstantinidis K.T."/>
            <person name="Eloe-Fadrosh E.A."/>
            <person name="Kyrpides N.C."/>
            <person name="Woyke T."/>
        </authorList>
    </citation>
    <scope>NUCLEOTIDE SEQUENCE</scope>
    <source>
        <strain evidence="1">GVMAG-M-3300024336-7</strain>
    </source>
</reference>
<name>A0A6C0IU39_9ZZZZ</name>
<dbReference type="AlphaFoldDB" id="A0A6C0IU39"/>
<evidence type="ECO:0000313" key="1">
    <source>
        <dbReference type="EMBL" id="QHT96781.1"/>
    </source>
</evidence>
<organism evidence="1">
    <name type="scientific">viral metagenome</name>
    <dbReference type="NCBI Taxonomy" id="1070528"/>
    <lineage>
        <taxon>unclassified sequences</taxon>
        <taxon>metagenomes</taxon>
        <taxon>organismal metagenomes</taxon>
    </lineage>
</organism>
<accession>A0A6C0IU39</accession>